<evidence type="ECO:0000313" key="1">
    <source>
        <dbReference type="EMBL" id="CAI9695906.1"/>
    </source>
</evidence>
<reference evidence="1" key="1">
    <citation type="submission" date="2023-05" db="EMBL/GenBank/DDBJ databases">
        <authorList>
            <consortium name="ELIXIR-Norway"/>
        </authorList>
    </citation>
    <scope>NUCLEOTIDE SEQUENCE</scope>
</reference>
<name>A0ACB0E608_RANTA</name>
<gene>
    <name evidence="1" type="ORF">MRATA1EN3_LOCUS7119</name>
</gene>
<dbReference type="Proteomes" id="UP001162501">
    <property type="component" value="Chromosome 15"/>
</dbReference>
<accession>A0ACB0E608</accession>
<proteinExistence type="predicted"/>
<organism evidence="1 2">
    <name type="scientific">Rangifer tarandus platyrhynchus</name>
    <name type="common">Svalbard reindeer</name>
    <dbReference type="NCBI Taxonomy" id="3082113"/>
    <lineage>
        <taxon>Eukaryota</taxon>
        <taxon>Metazoa</taxon>
        <taxon>Chordata</taxon>
        <taxon>Craniata</taxon>
        <taxon>Vertebrata</taxon>
        <taxon>Euteleostomi</taxon>
        <taxon>Mammalia</taxon>
        <taxon>Eutheria</taxon>
        <taxon>Laurasiatheria</taxon>
        <taxon>Artiodactyla</taxon>
        <taxon>Ruminantia</taxon>
        <taxon>Pecora</taxon>
        <taxon>Cervidae</taxon>
        <taxon>Odocoileinae</taxon>
        <taxon>Rangifer</taxon>
    </lineage>
</organism>
<sequence length="172" mass="18068">MAGDGMVAVSARGQGHRGSLPRDQHGRLWPHLLRDDRGLPPSPLPSTAACGRIRCKMTLMTVPCLACGEAVTRSVGFGGLLSKKQALPCAPSPCRREAFSRRFPGGLLQGAPSVPAFLGSAGDETGVLGCSLPCPEELRAACLKYPFPERLGCLAGAQGAQHGAPLEWRAER</sequence>
<evidence type="ECO:0000313" key="2">
    <source>
        <dbReference type="Proteomes" id="UP001162501"/>
    </source>
</evidence>
<dbReference type="EMBL" id="OX596099">
    <property type="protein sequence ID" value="CAI9695906.1"/>
    <property type="molecule type" value="Genomic_DNA"/>
</dbReference>
<protein>
    <submittedName>
        <fullName evidence="1">Uncharacterized protein</fullName>
    </submittedName>
</protein>